<protein>
    <submittedName>
        <fullName evidence="5">Response regulator transcription factor</fullName>
    </submittedName>
</protein>
<dbReference type="InterPro" id="IPR000792">
    <property type="entry name" value="Tscrpt_reg_LuxR_C"/>
</dbReference>
<feature type="domain" description="HTH luxR-type" evidence="4">
    <location>
        <begin position="27"/>
        <end position="84"/>
    </location>
</feature>
<dbReference type="InterPro" id="IPR036388">
    <property type="entry name" value="WH-like_DNA-bd_sf"/>
</dbReference>
<accession>A0ABV8BK62</accession>
<evidence type="ECO:0000256" key="3">
    <source>
        <dbReference type="ARBA" id="ARBA00023163"/>
    </source>
</evidence>
<evidence type="ECO:0000313" key="6">
    <source>
        <dbReference type="Proteomes" id="UP001595690"/>
    </source>
</evidence>
<dbReference type="SMART" id="SM00421">
    <property type="entry name" value="HTH_LUXR"/>
    <property type="match status" value="1"/>
</dbReference>
<keyword evidence="2" id="KW-0238">DNA-binding</keyword>
<dbReference type="Proteomes" id="UP001595690">
    <property type="component" value="Unassembled WGS sequence"/>
</dbReference>
<keyword evidence="6" id="KW-1185">Reference proteome</keyword>
<dbReference type="PANTHER" id="PTHR44688">
    <property type="entry name" value="DNA-BINDING TRANSCRIPTIONAL ACTIVATOR DEVR_DOSR"/>
    <property type="match status" value="1"/>
</dbReference>
<dbReference type="RefSeq" id="WP_382368924.1">
    <property type="nucleotide sequence ID" value="NZ_JBHRZI010000005.1"/>
</dbReference>
<evidence type="ECO:0000313" key="5">
    <source>
        <dbReference type="EMBL" id="MFC3890666.1"/>
    </source>
</evidence>
<dbReference type="PRINTS" id="PR00038">
    <property type="entry name" value="HTHLUXR"/>
</dbReference>
<dbReference type="PANTHER" id="PTHR44688:SF16">
    <property type="entry name" value="DNA-BINDING TRANSCRIPTIONAL ACTIVATOR DEVR_DOSR"/>
    <property type="match status" value="1"/>
</dbReference>
<dbReference type="SUPFAM" id="SSF46894">
    <property type="entry name" value="C-terminal effector domain of the bipartite response regulators"/>
    <property type="match status" value="1"/>
</dbReference>
<organism evidence="5 6">
    <name type="scientific">Lentzea rhizosphaerae</name>
    <dbReference type="NCBI Taxonomy" id="2041025"/>
    <lineage>
        <taxon>Bacteria</taxon>
        <taxon>Bacillati</taxon>
        <taxon>Actinomycetota</taxon>
        <taxon>Actinomycetes</taxon>
        <taxon>Pseudonocardiales</taxon>
        <taxon>Pseudonocardiaceae</taxon>
        <taxon>Lentzea</taxon>
    </lineage>
</organism>
<proteinExistence type="predicted"/>
<dbReference type="InterPro" id="IPR016032">
    <property type="entry name" value="Sig_transdc_resp-reg_C-effctor"/>
</dbReference>
<dbReference type="CDD" id="cd06170">
    <property type="entry name" value="LuxR_C_like"/>
    <property type="match status" value="1"/>
</dbReference>
<evidence type="ECO:0000256" key="1">
    <source>
        <dbReference type="ARBA" id="ARBA00023015"/>
    </source>
</evidence>
<evidence type="ECO:0000259" key="4">
    <source>
        <dbReference type="SMART" id="SM00421"/>
    </source>
</evidence>
<gene>
    <name evidence="5" type="ORF">ACFOWZ_04215</name>
</gene>
<keyword evidence="1" id="KW-0805">Transcription regulation</keyword>
<reference evidence="6" key="1">
    <citation type="journal article" date="2019" name="Int. J. Syst. Evol. Microbiol.">
        <title>The Global Catalogue of Microorganisms (GCM) 10K type strain sequencing project: providing services to taxonomists for standard genome sequencing and annotation.</title>
        <authorList>
            <consortium name="The Broad Institute Genomics Platform"/>
            <consortium name="The Broad Institute Genome Sequencing Center for Infectious Disease"/>
            <person name="Wu L."/>
            <person name="Ma J."/>
        </authorList>
    </citation>
    <scope>NUCLEOTIDE SEQUENCE [LARGE SCALE GENOMIC DNA]</scope>
    <source>
        <strain evidence="6">CGMCC 4.7405</strain>
    </source>
</reference>
<dbReference type="EMBL" id="JBHRZI010000005">
    <property type="protein sequence ID" value="MFC3890666.1"/>
    <property type="molecule type" value="Genomic_DNA"/>
</dbReference>
<evidence type="ECO:0000256" key="2">
    <source>
        <dbReference type="ARBA" id="ARBA00023125"/>
    </source>
</evidence>
<dbReference type="Pfam" id="PF00196">
    <property type="entry name" value="GerE"/>
    <property type="match status" value="1"/>
</dbReference>
<dbReference type="Gene3D" id="1.10.10.10">
    <property type="entry name" value="Winged helix-like DNA-binding domain superfamily/Winged helix DNA-binding domain"/>
    <property type="match status" value="1"/>
</dbReference>
<comment type="caution">
    <text evidence="5">The sequence shown here is derived from an EMBL/GenBank/DDBJ whole genome shotgun (WGS) entry which is preliminary data.</text>
</comment>
<sequence length="99" mass="10877">MVARKSPASFRHDNDFHTEQLVSGVALVHLSPRQAQILSLIAEGLGDKEIAQRLGMSARTVDSHLQRLYVRYGVHSRAAIIARWLLEGGVPEPVPAIAE</sequence>
<name>A0ABV8BK62_9PSEU</name>
<keyword evidence="3" id="KW-0804">Transcription</keyword>